<keyword evidence="4 7" id="KW-0812">Transmembrane</keyword>
<accession>A0A0D7A1T1</accession>
<dbReference type="GO" id="GO:0005464">
    <property type="term" value="F:UDP-xylose transmembrane transporter activity"/>
    <property type="evidence" value="ECO:0007669"/>
    <property type="project" value="TreeGrafter"/>
</dbReference>
<feature type="chain" id="PRO_5002316090" evidence="8">
    <location>
        <begin position="20"/>
        <end position="372"/>
    </location>
</feature>
<keyword evidence="6 7" id="KW-0472">Membrane</keyword>
<keyword evidence="8" id="KW-0732">Signal</keyword>
<evidence type="ECO:0000313" key="9">
    <source>
        <dbReference type="EMBL" id="KIY44705.1"/>
    </source>
</evidence>
<keyword evidence="3" id="KW-0762">Sugar transport</keyword>
<feature type="transmembrane region" description="Helical" evidence="7">
    <location>
        <begin position="72"/>
        <end position="93"/>
    </location>
</feature>
<name>A0A0D7A1T1_9AGAR</name>
<dbReference type="InterPro" id="IPR037185">
    <property type="entry name" value="EmrE-like"/>
</dbReference>
<evidence type="ECO:0000256" key="6">
    <source>
        <dbReference type="ARBA" id="ARBA00023136"/>
    </source>
</evidence>
<dbReference type="AlphaFoldDB" id="A0A0D7A1T1"/>
<feature type="transmembrane region" description="Helical" evidence="7">
    <location>
        <begin position="160"/>
        <end position="183"/>
    </location>
</feature>
<reference evidence="9 10" key="1">
    <citation type="journal article" date="2015" name="Fungal Genet. Biol.">
        <title>Evolution of novel wood decay mechanisms in Agaricales revealed by the genome sequences of Fistulina hepatica and Cylindrobasidium torrendii.</title>
        <authorList>
            <person name="Floudas D."/>
            <person name="Held B.W."/>
            <person name="Riley R."/>
            <person name="Nagy L.G."/>
            <person name="Koehler G."/>
            <person name="Ransdell A.S."/>
            <person name="Younus H."/>
            <person name="Chow J."/>
            <person name="Chiniquy J."/>
            <person name="Lipzen A."/>
            <person name="Tritt A."/>
            <person name="Sun H."/>
            <person name="Haridas S."/>
            <person name="LaButti K."/>
            <person name="Ohm R.A."/>
            <person name="Kues U."/>
            <person name="Blanchette R.A."/>
            <person name="Grigoriev I.V."/>
            <person name="Minto R.E."/>
            <person name="Hibbett D.S."/>
        </authorList>
    </citation>
    <scope>NUCLEOTIDE SEQUENCE [LARGE SCALE GENOMIC DNA]</scope>
    <source>
        <strain evidence="9 10">ATCC 64428</strain>
    </source>
</reference>
<evidence type="ECO:0000313" key="10">
    <source>
        <dbReference type="Proteomes" id="UP000054144"/>
    </source>
</evidence>
<evidence type="ECO:0000256" key="1">
    <source>
        <dbReference type="ARBA" id="ARBA00004127"/>
    </source>
</evidence>
<dbReference type="PANTHER" id="PTHR10778">
    <property type="entry name" value="SOLUTE CARRIER FAMILY 35 MEMBER B"/>
    <property type="match status" value="1"/>
</dbReference>
<organism evidence="9 10">
    <name type="scientific">Fistulina hepatica ATCC 64428</name>
    <dbReference type="NCBI Taxonomy" id="1128425"/>
    <lineage>
        <taxon>Eukaryota</taxon>
        <taxon>Fungi</taxon>
        <taxon>Dikarya</taxon>
        <taxon>Basidiomycota</taxon>
        <taxon>Agaricomycotina</taxon>
        <taxon>Agaricomycetes</taxon>
        <taxon>Agaricomycetidae</taxon>
        <taxon>Agaricales</taxon>
        <taxon>Fistulinaceae</taxon>
        <taxon>Fistulina</taxon>
    </lineage>
</organism>
<feature type="signal peptide" evidence="8">
    <location>
        <begin position="1"/>
        <end position="19"/>
    </location>
</feature>
<dbReference type="GO" id="GO:0000139">
    <property type="term" value="C:Golgi membrane"/>
    <property type="evidence" value="ECO:0007669"/>
    <property type="project" value="TreeGrafter"/>
</dbReference>
<evidence type="ECO:0000256" key="3">
    <source>
        <dbReference type="ARBA" id="ARBA00022597"/>
    </source>
</evidence>
<dbReference type="OrthoDB" id="999962at2759"/>
<feature type="transmembrane region" description="Helical" evidence="7">
    <location>
        <begin position="32"/>
        <end position="52"/>
    </location>
</feature>
<keyword evidence="10" id="KW-1185">Reference proteome</keyword>
<evidence type="ECO:0000256" key="8">
    <source>
        <dbReference type="SAM" id="SignalP"/>
    </source>
</evidence>
<gene>
    <name evidence="9" type="ORF">FISHEDRAFT_51023</name>
</gene>
<dbReference type="InterPro" id="IPR013657">
    <property type="entry name" value="SCL35B1-4/HUT1"/>
</dbReference>
<dbReference type="Pfam" id="PF08449">
    <property type="entry name" value="UAA"/>
    <property type="match status" value="1"/>
</dbReference>
<feature type="transmembrane region" description="Helical" evidence="7">
    <location>
        <begin position="305"/>
        <end position="326"/>
    </location>
</feature>
<keyword evidence="2" id="KW-0813">Transport</keyword>
<feature type="transmembrane region" description="Helical" evidence="7">
    <location>
        <begin position="338"/>
        <end position="361"/>
    </location>
</feature>
<evidence type="ECO:0000256" key="4">
    <source>
        <dbReference type="ARBA" id="ARBA00022692"/>
    </source>
</evidence>
<evidence type="ECO:0000256" key="2">
    <source>
        <dbReference type="ARBA" id="ARBA00022448"/>
    </source>
</evidence>
<comment type="subcellular location">
    <subcellularLocation>
        <location evidence="1">Endomembrane system</location>
        <topology evidence="1">Multi-pass membrane protein</topology>
    </subcellularLocation>
</comment>
<dbReference type="SUPFAM" id="SSF103481">
    <property type="entry name" value="Multidrug resistance efflux transporter EmrE"/>
    <property type="match status" value="1"/>
</dbReference>
<feature type="transmembrane region" description="Helical" evidence="7">
    <location>
        <begin position="99"/>
        <end position="118"/>
    </location>
</feature>
<dbReference type="Proteomes" id="UP000054144">
    <property type="component" value="Unassembled WGS sequence"/>
</dbReference>
<sequence length="372" mass="40424">MSTIIQWFTTLSLVFGGCCSNAVTLEQLTSEYPQAGSLITLFQFVLISLNGLRKNVIWTSHGPRFRTRRIPLTRYIVMVALHYTISLLNNAAFAYHIPMAVHVIFRSSGLVISMLLGWITSGKKYNVAQVLSVVVVSVGVALTTFSASPSHVASAEAVDARTYALGIGILLLALFLAGFLGLAQERTYFRYAHGGDPNVPIWQESMFYLHFMALPMFYSVRADLSAQIRALNAAAPLSLSISLPHVIPPTMTIGPGLLPFKVFVTSRQPVFWLKLPIPAPYVPLVLNTATQLICSMGVNKLTTTVSSLTVTLILVVRKAVSLILSVMGFGNSRGPVDIVMLLSGAGLVMLGTVGYAFGSSLSKREATRRKRD</sequence>
<dbReference type="GO" id="GO:0005462">
    <property type="term" value="F:UDP-N-acetylglucosamine transmembrane transporter activity"/>
    <property type="evidence" value="ECO:0007669"/>
    <property type="project" value="TreeGrafter"/>
</dbReference>
<dbReference type="EMBL" id="KN882067">
    <property type="protein sequence ID" value="KIY44705.1"/>
    <property type="molecule type" value="Genomic_DNA"/>
</dbReference>
<evidence type="ECO:0000256" key="7">
    <source>
        <dbReference type="SAM" id="Phobius"/>
    </source>
</evidence>
<keyword evidence="5 7" id="KW-1133">Transmembrane helix</keyword>
<feature type="transmembrane region" description="Helical" evidence="7">
    <location>
        <begin position="130"/>
        <end position="148"/>
    </location>
</feature>
<proteinExistence type="predicted"/>
<protein>
    <submittedName>
        <fullName evidence="9">UAA transporter</fullName>
    </submittedName>
</protein>
<evidence type="ECO:0000256" key="5">
    <source>
        <dbReference type="ARBA" id="ARBA00022989"/>
    </source>
</evidence>
<dbReference type="PANTHER" id="PTHR10778:SF4">
    <property type="entry name" value="NUCLEOTIDE SUGAR TRANSPORTER SLC35B4"/>
    <property type="match status" value="1"/>
</dbReference>
<dbReference type="GO" id="GO:0005789">
    <property type="term" value="C:endoplasmic reticulum membrane"/>
    <property type="evidence" value="ECO:0007669"/>
    <property type="project" value="TreeGrafter"/>
</dbReference>